<evidence type="ECO:0000259" key="6">
    <source>
        <dbReference type="SMART" id="SM00062"/>
    </source>
</evidence>
<dbReference type="Proteomes" id="UP000034410">
    <property type="component" value="Chromosome"/>
</dbReference>
<dbReference type="PROSITE" id="PS01039">
    <property type="entry name" value="SBP_BACTERIAL_3"/>
    <property type="match status" value="1"/>
</dbReference>
<feature type="chain" id="PRO_5002517384" evidence="5">
    <location>
        <begin position="24"/>
        <end position="339"/>
    </location>
</feature>
<accession>A0A0F7JXQ0</accession>
<protein>
    <submittedName>
        <fullName evidence="7">Amino acid ABC transporter substrate-binding protein</fullName>
    </submittedName>
</protein>
<dbReference type="RefSeq" id="WP_046860170.1">
    <property type="nucleotide sequence ID" value="NZ_CP011412.1"/>
</dbReference>
<reference evidence="7 8" key="1">
    <citation type="journal article" date="2015" name="Genome Announc.">
        <title>Complete Genome Sequence of Sedimenticola thiotaurini Strain SIP-G1, a Polyphosphate- and Polyhydroxyalkanoate-Accumulating Sulfur-Oxidizing Gammaproteobacterium Isolated from Salt Marsh Sediments.</title>
        <authorList>
            <person name="Flood B.E."/>
            <person name="Jones D.S."/>
            <person name="Bailey J.V."/>
        </authorList>
    </citation>
    <scope>NUCLEOTIDE SEQUENCE [LARGE SCALE GENOMIC DNA]</scope>
    <source>
        <strain evidence="7 8">SIP-G1</strain>
    </source>
</reference>
<dbReference type="OrthoDB" id="9777941at2"/>
<keyword evidence="2" id="KW-0813">Transport</keyword>
<evidence type="ECO:0000256" key="3">
    <source>
        <dbReference type="ARBA" id="ARBA00022729"/>
    </source>
</evidence>
<dbReference type="EMBL" id="CP011412">
    <property type="protein sequence ID" value="AKH21241.1"/>
    <property type="molecule type" value="Genomic_DNA"/>
</dbReference>
<comment type="similarity">
    <text evidence="1 4">Belongs to the bacterial solute-binding protein 3 family.</text>
</comment>
<dbReference type="PATRIC" id="fig|1543721.4.peg.2838"/>
<dbReference type="GO" id="GO:0006865">
    <property type="term" value="P:amino acid transport"/>
    <property type="evidence" value="ECO:0007669"/>
    <property type="project" value="TreeGrafter"/>
</dbReference>
<dbReference type="Gene3D" id="3.40.190.10">
    <property type="entry name" value="Periplasmic binding protein-like II"/>
    <property type="match status" value="2"/>
</dbReference>
<dbReference type="Pfam" id="PF00497">
    <property type="entry name" value="SBP_bac_3"/>
    <property type="match status" value="1"/>
</dbReference>
<dbReference type="SMART" id="SM00062">
    <property type="entry name" value="PBPb"/>
    <property type="match status" value="1"/>
</dbReference>
<dbReference type="KEGG" id="seds:AAY24_13695"/>
<dbReference type="PANTHER" id="PTHR30085">
    <property type="entry name" value="AMINO ACID ABC TRANSPORTER PERMEASE"/>
    <property type="match status" value="1"/>
</dbReference>
<dbReference type="SUPFAM" id="SSF53850">
    <property type="entry name" value="Periplasmic binding protein-like II"/>
    <property type="match status" value="1"/>
</dbReference>
<evidence type="ECO:0000256" key="1">
    <source>
        <dbReference type="ARBA" id="ARBA00010333"/>
    </source>
</evidence>
<feature type="signal peptide" evidence="5">
    <location>
        <begin position="1"/>
        <end position="23"/>
    </location>
</feature>
<gene>
    <name evidence="7" type="ORF">AAY24_13695</name>
</gene>
<evidence type="ECO:0000313" key="8">
    <source>
        <dbReference type="Proteomes" id="UP000034410"/>
    </source>
</evidence>
<dbReference type="PANTHER" id="PTHR30085:SF7">
    <property type="entry name" value="AMINO-ACID ABC TRANSPORTER-BINDING PROTEIN YHDW-RELATED"/>
    <property type="match status" value="1"/>
</dbReference>
<dbReference type="InterPro" id="IPR051455">
    <property type="entry name" value="Bact_solute-bind_prot3"/>
</dbReference>
<keyword evidence="3 5" id="KW-0732">Signal</keyword>
<organism evidence="7 8">
    <name type="scientific">Sedimenticola thiotaurini</name>
    <dbReference type="NCBI Taxonomy" id="1543721"/>
    <lineage>
        <taxon>Bacteria</taxon>
        <taxon>Pseudomonadati</taxon>
        <taxon>Pseudomonadota</taxon>
        <taxon>Gammaproteobacteria</taxon>
        <taxon>Chromatiales</taxon>
        <taxon>Sedimenticolaceae</taxon>
        <taxon>Sedimenticola</taxon>
    </lineage>
</organism>
<feature type="domain" description="Solute-binding protein family 3/N-terminal" evidence="6">
    <location>
        <begin position="35"/>
        <end position="264"/>
    </location>
</feature>
<name>A0A0F7JXQ0_9GAMM</name>
<dbReference type="InterPro" id="IPR001638">
    <property type="entry name" value="Solute-binding_3/MltF_N"/>
</dbReference>
<sequence>MKKIHAIASAVTLTAVMSTNAFAGATLDSVKKKGFVQCGVSTGLPGFSSADEKGNWFGLDVDVCRAVAAAVFGDADKVKYTPLTAKERFTALQSGEIDMLSRNTTWTLTRDSSLGLNFAGVNYYDGQGFMVNKNLGVKSALELDGASFCIQAGTTTELNLADYFRANNMKYTPVTFDSSDETVKAFDSGRCDALTSDQSQLYALRIKLGNPDGAIVLPEVISKEPLGPVTAQGDDEWYKIVRWSLFAMINAEELGVSSGNVDKMMSSDDPNVRRLLGLEGIKGSGLGLADDWAVNIIKQVGNYGEAFERNVGQGSPLKIARGQNALWNKGGLQYAPPIR</sequence>
<dbReference type="CDD" id="cd13692">
    <property type="entry name" value="PBP2_BztA"/>
    <property type="match status" value="1"/>
</dbReference>
<evidence type="ECO:0000256" key="2">
    <source>
        <dbReference type="ARBA" id="ARBA00022448"/>
    </source>
</evidence>
<evidence type="ECO:0000256" key="5">
    <source>
        <dbReference type="SAM" id="SignalP"/>
    </source>
</evidence>
<dbReference type="AlphaFoldDB" id="A0A0F7JXQ0"/>
<proteinExistence type="inferred from homology"/>
<dbReference type="InterPro" id="IPR018313">
    <property type="entry name" value="SBP_3_CS"/>
</dbReference>
<keyword evidence="8" id="KW-1185">Reference proteome</keyword>
<evidence type="ECO:0000313" key="7">
    <source>
        <dbReference type="EMBL" id="AKH21241.1"/>
    </source>
</evidence>
<evidence type="ECO:0000256" key="4">
    <source>
        <dbReference type="RuleBase" id="RU003744"/>
    </source>
</evidence>